<feature type="compositionally biased region" description="Polar residues" evidence="1">
    <location>
        <begin position="1"/>
        <end position="10"/>
    </location>
</feature>
<evidence type="ECO:0000313" key="4">
    <source>
        <dbReference type="Proteomes" id="UP000663829"/>
    </source>
</evidence>
<reference evidence="2" key="1">
    <citation type="submission" date="2021-02" db="EMBL/GenBank/DDBJ databases">
        <authorList>
            <person name="Nowell W R."/>
        </authorList>
    </citation>
    <scope>NUCLEOTIDE SEQUENCE</scope>
</reference>
<dbReference type="Proteomes" id="UP000681722">
    <property type="component" value="Unassembled WGS sequence"/>
</dbReference>
<evidence type="ECO:0000313" key="2">
    <source>
        <dbReference type="EMBL" id="CAF1533401.1"/>
    </source>
</evidence>
<dbReference type="AlphaFoldDB" id="A0A815VK94"/>
<sequence>MNRPVNSSTDDFFDMPTRDSSPPSPHSNHHQTNKRPPTTMTKPRRPHRSITTSSSSSSSRHTSPEDGRRSRQSGTINKAKITEQQQRRSKPSNHRKHSSSSSSLERPPPEETDPKPLSEVRITAKPPMYRLNKDPSDNDDENDTSSESGTKVGGGDITDISPMQTPHYRNKSQNNSKTFELNSMMNVLLGSQNESGEYKTKDYLKTRGHIYNTILLISQHTSEESIIT</sequence>
<gene>
    <name evidence="2" type="ORF">GPM918_LOCUS38188</name>
    <name evidence="3" type="ORF">SRO942_LOCUS38998</name>
</gene>
<proteinExistence type="predicted"/>
<accession>A0A815VK94</accession>
<feature type="region of interest" description="Disordered" evidence="1">
    <location>
        <begin position="1"/>
        <end position="174"/>
    </location>
</feature>
<protein>
    <submittedName>
        <fullName evidence="2">Uncharacterized protein</fullName>
    </submittedName>
</protein>
<evidence type="ECO:0000313" key="3">
    <source>
        <dbReference type="EMBL" id="CAF4392999.1"/>
    </source>
</evidence>
<feature type="compositionally biased region" description="Low complexity" evidence="1">
    <location>
        <begin position="49"/>
        <end position="61"/>
    </location>
</feature>
<keyword evidence="4" id="KW-1185">Reference proteome</keyword>
<feature type="compositionally biased region" description="Basic and acidic residues" evidence="1">
    <location>
        <begin position="107"/>
        <end position="118"/>
    </location>
</feature>
<name>A0A815VK94_9BILA</name>
<dbReference type="EMBL" id="CAJOBC010090612">
    <property type="protein sequence ID" value="CAF4392999.1"/>
    <property type="molecule type" value="Genomic_DNA"/>
</dbReference>
<dbReference type="EMBL" id="CAJNOQ010025011">
    <property type="protein sequence ID" value="CAF1533401.1"/>
    <property type="molecule type" value="Genomic_DNA"/>
</dbReference>
<dbReference type="Proteomes" id="UP000663829">
    <property type="component" value="Unassembled WGS sequence"/>
</dbReference>
<evidence type="ECO:0000256" key="1">
    <source>
        <dbReference type="SAM" id="MobiDB-lite"/>
    </source>
</evidence>
<comment type="caution">
    <text evidence="2">The sequence shown here is derived from an EMBL/GenBank/DDBJ whole genome shotgun (WGS) entry which is preliminary data.</text>
</comment>
<organism evidence="2 4">
    <name type="scientific">Didymodactylos carnosus</name>
    <dbReference type="NCBI Taxonomy" id="1234261"/>
    <lineage>
        <taxon>Eukaryota</taxon>
        <taxon>Metazoa</taxon>
        <taxon>Spiralia</taxon>
        <taxon>Gnathifera</taxon>
        <taxon>Rotifera</taxon>
        <taxon>Eurotatoria</taxon>
        <taxon>Bdelloidea</taxon>
        <taxon>Philodinida</taxon>
        <taxon>Philodinidae</taxon>
        <taxon>Didymodactylos</taxon>
    </lineage>
</organism>
<feature type="compositionally biased region" description="Basic residues" evidence="1">
    <location>
        <begin position="87"/>
        <end position="98"/>
    </location>
</feature>